<evidence type="ECO:0000313" key="2">
    <source>
        <dbReference type="EMBL" id="SDE22414.1"/>
    </source>
</evidence>
<gene>
    <name evidence="2" type="ORF">SAMN05421636_10415</name>
</gene>
<proteinExistence type="predicted"/>
<dbReference type="GO" id="GO:0005829">
    <property type="term" value="C:cytosol"/>
    <property type="evidence" value="ECO:0007669"/>
    <property type="project" value="TreeGrafter"/>
</dbReference>
<dbReference type="Gene3D" id="3.30.420.10">
    <property type="entry name" value="Ribonuclease H-like superfamily/Ribonuclease H"/>
    <property type="match status" value="1"/>
</dbReference>
<dbReference type="CDD" id="cd06127">
    <property type="entry name" value="DEDDh"/>
    <property type="match status" value="1"/>
</dbReference>
<reference evidence="2 3" key="1">
    <citation type="submission" date="2016-10" db="EMBL/GenBank/DDBJ databases">
        <authorList>
            <person name="de Groot N.N."/>
        </authorList>
    </citation>
    <scope>NUCLEOTIDE SEQUENCE [LARGE SCALE GENOMIC DNA]</scope>
    <source>
        <strain evidence="2 3">DSM 23421</strain>
    </source>
</reference>
<dbReference type="SMART" id="SM00479">
    <property type="entry name" value="EXOIII"/>
    <property type="match status" value="1"/>
</dbReference>
<dbReference type="GO" id="GO:0045004">
    <property type="term" value="P:DNA replication proofreading"/>
    <property type="evidence" value="ECO:0007669"/>
    <property type="project" value="TreeGrafter"/>
</dbReference>
<dbReference type="OrthoDB" id="9803913at2"/>
<feature type="domain" description="Exonuclease" evidence="1">
    <location>
        <begin position="39"/>
        <end position="212"/>
    </location>
</feature>
<dbReference type="SUPFAM" id="SSF53098">
    <property type="entry name" value="Ribonuclease H-like"/>
    <property type="match status" value="1"/>
</dbReference>
<dbReference type="EMBL" id="FNAO01000004">
    <property type="protein sequence ID" value="SDE22414.1"/>
    <property type="molecule type" value="Genomic_DNA"/>
</dbReference>
<dbReference type="PANTHER" id="PTHR30231">
    <property type="entry name" value="DNA POLYMERASE III SUBUNIT EPSILON"/>
    <property type="match status" value="1"/>
</dbReference>
<dbReference type="AlphaFoldDB" id="A0A1G7B5M3"/>
<dbReference type="RefSeq" id="WP_091867419.1">
    <property type="nucleotide sequence ID" value="NZ_FNAO01000004.1"/>
</dbReference>
<name>A0A1G7B5M3_9FLAO</name>
<dbReference type="InterPro" id="IPR012337">
    <property type="entry name" value="RNaseH-like_sf"/>
</dbReference>
<evidence type="ECO:0000259" key="1">
    <source>
        <dbReference type="SMART" id="SM00479"/>
    </source>
</evidence>
<dbReference type="InterPro" id="IPR036397">
    <property type="entry name" value="RNaseH_sf"/>
</dbReference>
<dbReference type="PANTHER" id="PTHR30231:SF41">
    <property type="entry name" value="DNA POLYMERASE III SUBUNIT EPSILON"/>
    <property type="match status" value="1"/>
</dbReference>
<dbReference type="Pfam" id="PF00929">
    <property type="entry name" value="RNase_T"/>
    <property type="match status" value="1"/>
</dbReference>
<protein>
    <submittedName>
        <fullName evidence="2">DNA polymerase-3 subunit epsilon</fullName>
    </submittedName>
</protein>
<dbReference type="STRING" id="641691.SAMN05421636_10415"/>
<dbReference type="GO" id="GO:0008408">
    <property type="term" value="F:3'-5' exonuclease activity"/>
    <property type="evidence" value="ECO:0007669"/>
    <property type="project" value="TreeGrafter"/>
</dbReference>
<evidence type="ECO:0000313" key="3">
    <source>
        <dbReference type="Proteomes" id="UP000199109"/>
    </source>
</evidence>
<sequence>MMRFLKKMFRKEKRNYPDFWRAYVKEFEIGLPESLEEIRFVVFDTETTGLDIEKDRILSIGALSLQNNSITVNQSFEVYLYQHFYHAKNIAVHGILEKESEPKITELEAIQLALSFIGNSVLVAHHAGFDRAMINAALKRHGLPKLKNKFLDTSSLYKRTLIASPLLEKQAHYSLDEMAEKFDIPTTDRHTALGDAYITAIAFLNILGKLEVKPSFSVKELLR</sequence>
<accession>A0A1G7B5M3</accession>
<keyword evidence="3" id="KW-1185">Reference proteome</keyword>
<dbReference type="InterPro" id="IPR013520">
    <property type="entry name" value="Ribonucl_H"/>
</dbReference>
<organism evidence="2 3">
    <name type="scientific">Pricia antarctica</name>
    <dbReference type="NCBI Taxonomy" id="641691"/>
    <lineage>
        <taxon>Bacteria</taxon>
        <taxon>Pseudomonadati</taxon>
        <taxon>Bacteroidota</taxon>
        <taxon>Flavobacteriia</taxon>
        <taxon>Flavobacteriales</taxon>
        <taxon>Flavobacteriaceae</taxon>
        <taxon>Pricia</taxon>
    </lineage>
</organism>
<dbReference type="GO" id="GO:0003676">
    <property type="term" value="F:nucleic acid binding"/>
    <property type="evidence" value="ECO:0007669"/>
    <property type="project" value="InterPro"/>
</dbReference>
<dbReference type="Proteomes" id="UP000199109">
    <property type="component" value="Unassembled WGS sequence"/>
</dbReference>